<feature type="transmembrane region" description="Helical" evidence="6">
    <location>
        <begin position="429"/>
        <end position="447"/>
    </location>
</feature>
<accession>A0ABR2UWY7</accession>
<evidence type="ECO:0000256" key="1">
    <source>
        <dbReference type="ARBA" id="ARBA00004141"/>
    </source>
</evidence>
<feature type="transmembrane region" description="Helical" evidence="6">
    <location>
        <begin position="221"/>
        <end position="242"/>
    </location>
</feature>
<dbReference type="PROSITE" id="PS50850">
    <property type="entry name" value="MFS"/>
    <property type="match status" value="1"/>
</dbReference>
<feature type="compositionally biased region" description="Basic and acidic residues" evidence="5">
    <location>
        <begin position="541"/>
        <end position="552"/>
    </location>
</feature>
<feature type="compositionally biased region" description="Polar residues" evidence="5">
    <location>
        <begin position="519"/>
        <end position="537"/>
    </location>
</feature>
<feature type="transmembrane region" description="Helical" evidence="6">
    <location>
        <begin position="150"/>
        <end position="174"/>
    </location>
</feature>
<protein>
    <submittedName>
        <fullName evidence="8">MFS transporter</fullName>
    </submittedName>
</protein>
<dbReference type="PANTHER" id="PTHR23501">
    <property type="entry name" value="MAJOR FACILITATOR SUPERFAMILY"/>
    <property type="match status" value="1"/>
</dbReference>
<feature type="transmembrane region" description="Helical" evidence="6">
    <location>
        <begin position="117"/>
        <end position="138"/>
    </location>
</feature>
<gene>
    <name evidence="8" type="ORF">SUNI508_01177</name>
</gene>
<dbReference type="PANTHER" id="PTHR23501:SF78">
    <property type="entry name" value="MAJOR FACILITATOR SUPERFAMILY (MFS) PROFILE DOMAIN-CONTAINING PROTEIN-RELATED"/>
    <property type="match status" value="1"/>
</dbReference>
<sequence>MSSRQRAAEKGLHDQTDILPEAKLLIVMATLSLTLLITFIDQNGISVTLPTIAEDLNAANTISWAGTSSLIANTTFQMLYGRLSDIFGRKVVYLTAVGLLSIAALLCGLSKNAAMFYVFRGVAGIGGGGVTNLSMIILSDVVTLEQRGKYQGIIGAFVGLGNVAGPFLAAAFISGTTWRAFFWMISPLAAIVGAVAWWLLPSKTPTAGFKESVKKIDYGGVLTSAIGVIFILIPVSGGGSYFPWNSALVISMLVIGGLSFVLFVLVEWKIAKLPMMPSNVFTAVMMFRNPVVAVMLCQSFLFGAVYQSYLYYLPLYFQNVKQYSVIVSAAFTAVLVSFQAGFSILSGQYISRTKRYGEVIWAGFGSWTLGSGLMLYYNRETSPGLMVIPLIFVGIGVGFIFQPTLVAFQAHVPKSKRAVIVSNRNFFRCAGGACGLAISAAVLQAALRAHLPAEYSYLAEDTYSLPKVQGPGFDAVLDAYMAASRAVFILQVPLIGACLLGCFFVKDRGLQPPEEPQAKSPSPDASSIDESMQQQQVMAAEEGKVAGERNQGHAESGTYESKPAIGNS</sequence>
<keyword evidence="2 6" id="KW-0812">Transmembrane</keyword>
<evidence type="ECO:0000256" key="6">
    <source>
        <dbReference type="SAM" id="Phobius"/>
    </source>
</evidence>
<dbReference type="InterPro" id="IPR011701">
    <property type="entry name" value="MFS"/>
</dbReference>
<name>A0ABR2UWY7_9PEZI</name>
<keyword evidence="9" id="KW-1185">Reference proteome</keyword>
<dbReference type="Gene3D" id="1.20.1250.20">
    <property type="entry name" value="MFS general substrate transporter like domains"/>
    <property type="match status" value="2"/>
</dbReference>
<evidence type="ECO:0000259" key="7">
    <source>
        <dbReference type="PROSITE" id="PS50850"/>
    </source>
</evidence>
<evidence type="ECO:0000256" key="3">
    <source>
        <dbReference type="ARBA" id="ARBA00022989"/>
    </source>
</evidence>
<proteinExistence type="predicted"/>
<evidence type="ECO:0000256" key="4">
    <source>
        <dbReference type="ARBA" id="ARBA00023136"/>
    </source>
</evidence>
<feature type="transmembrane region" description="Helical" evidence="6">
    <location>
        <begin position="323"/>
        <end position="347"/>
    </location>
</feature>
<feature type="transmembrane region" description="Helical" evidence="6">
    <location>
        <begin position="180"/>
        <end position="200"/>
    </location>
</feature>
<feature type="transmembrane region" description="Helical" evidence="6">
    <location>
        <begin position="21"/>
        <end position="41"/>
    </location>
</feature>
<comment type="subcellular location">
    <subcellularLocation>
        <location evidence="1">Membrane</location>
        <topology evidence="1">Multi-pass membrane protein</topology>
    </subcellularLocation>
</comment>
<evidence type="ECO:0000256" key="5">
    <source>
        <dbReference type="SAM" id="MobiDB-lite"/>
    </source>
</evidence>
<feature type="transmembrane region" description="Helical" evidence="6">
    <location>
        <begin position="248"/>
        <end position="270"/>
    </location>
</feature>
<dbReference type="InterPro" id="IPR020846">
    <property type="entry name" value="MFS_dom"/>
</dbReference>
<keyword evidence="3 6" id="KW-1133">Transmembrane helix</keyword>
<dbReference type="Pfam" id="PF07690">
    <property type="entry name" value="MFS_1"/>
    <property type="match status" value="1"/>
</dbReference>
<feature type="transmembrane region" description="Helical" evidence="6">
    <location>
        <begin position="384"/>
        <end position="408"/>
    </location>
</feature>
<feature type="transmembrane region" description="Helical" evidence="6">
    <location>
        <begin position="486"/>
        <end position="505"/>
    </location>
</feature>
<feature type="region of interest" description="Disordered" evidence="5">
    <location>
        <begin position="512"/>
        <end position="568"/>
    </location>
</feature>
<dbReference type="InterPro" id="IPR036259">
    <property type="entry name" value="MFS_trans_sf"/>
</dbReference>
<organism evidence="8 9">
    <name type="scientific">Seiridium unicorne</name>
    <dbReference type="NCBI Taxonomy" id="138068"/>
    <lineage>
        <taxon>Eukaryota</taxon>
        <taxon>Fungi</taxon>
        <taxon>Dikarya</taxon>
        <taxon>Ascomycota</taxon>
        <taxon>Pezizomycotina</taxon>
        <taxon>Sordariomycetes</taxon>
        <taxon>Xylariomycetidae</taxon>
        <taxon>Amphisphaeriales</taxon>
        <taxon>Sporocadaceae</taxon>
        <taxon>Seiridium</taxon>
    </lineage>
</organism>
<feature type="transmembrane region" description="Helical" evidence="6">
    <location>
        <begin position="91"/>
        <end position="111"/>
    </location>
</feature>
<dbReference type="EMBL" id="JARVKF010000330">
    <property type="protein sequence ID" value="KAK9419200.1"/>
    <property type="molecule type" value="Genomic_DNA"/>
</dbReference>
<reference evidence="8 9" key="1">
    <citation type="journal article" date="2024" name="J. Plant Pathol.">
        <title>Sequence and assembly of the genome of Seiridium unicorne, isolate CBS 538.82, causal agent of cypress canker disease.</title>
        <authorList>
            <person name="Scali E."/>
            <person name="Rocca G.D."/>
            <person name="Danti R."/>
            <person name="Garbelotto M."/>
            <person name="Barberini S."/>
            <person name="Baroncelli R."/>
            <person name="Emiliani G."/>
        </authorList>
    </citation>
    <scope>NUCLEOTIDE SEQUENCE [LARGE SCALE GENOMIC DNA]</scope>
    <source>
        <strain evidence="8 9">BM-138-508</strain>
    </source>
</reference>
<dbReference type="SUPFAM" id="SSF103473">
    <property type="entry name" value="MFS general substrate transporter"/>
    <property type="match status" value="1"/>
</dbReference>
<evidence type="ECO:0000313" key="9">
    <source>
        <dbReference type="Proteomes" id="UP001408356"/>
    </source>
</evidence>
<evidence type="ECO:0000256" key="2">
    <source>
        <dbReference type="ARBA" id="ARBA00022692"/>
    </source>
</evidence>
<evidence type="ECO:0000313" key="8">
    <source>
        <dbReference type="EMBL" id="KAK9419200.1"/>
    </source>
</evidence>
<feature type="domain" description="Major facilitator superfamily (MFS) profile" evidence="7">
    <location>
        <begin position="27"/>
        <end position="509"/>
    </location>
</feature>
<dbReference type="Proteomes" id="UP001408356">
    <property type="component" value="Unassembled WGS sequence"/>
</dbReference>
<keyword evidence="4 6" id="KW-0472">Membrane</keyword>
<feature type="transmembrane region" description="Helical" evidence="6">
    <location>
        <begin position="291"/>
        <end position="311"/>
    </location>
</feature>
<comment type="caution">
    <text evidence="8">The sequence shown here is derived from an EMBL/GenBank/DDBJ whole genome shotgun (WGS) entry which is preliminary data.</text>
</comment>